<keyword evidence="2" id="KW-1185">Reference proteome</keyword>
<evidence type="ECO:0000313" key="1">
    <source>
        <dbReference type="EMBL" id="AOZ04709.1"/>
    </source>
</evidence>
<protein>
    <recommendedName>
        <fullName evidence="3">DUF1484 family protein</fullName>
    </recommendedName>
</protein>
<accession>A0ABN4TC32</accession>
<organism evidence="1 2">
    <name type="scientific">Cupriavidus malaysiensis</name>
    <dbReference type="NCBI Taxonomy" id="367825"/>
    <lineage>
        <taxon>Bacteria</taxon>
        <taxon>Pseudomonadati</taxon>
        <taxon>Pseudomonadota</taxon>
        <taxon>Betaproteobacteria</taxon>
        <taxon>Burkholderiales</taxon>
        <taxon>Burkholderiaceae</taxon>
        <taxon>Cupriavidus</taxon>
    </lineage>
</organism>
<dbReference type="InterPro" id="IPR009957">
    <property type="entry name" value="DUF1484"/>
</dbReference>
<dbReference type="Proteomes" id="UP000177515">
    <property type="component" value="Chromosome 1"/>
</dbReference>
<evidence type="ECO:0000313" key="2">
    <source>
        <dbReference type="Proteomes" id="UP000177515"/>
    </source>
</evidence>
<sequence>MTARQRRLRVATAPADASLLADRLETLDEPVLEHEEDEPHRDIILQSCDELLRVSAGLDALLTLLELQAGESFDSNGLHALLLPLKLQMDEAVDRVQALY</sequence>
<reference evidence="1 2" key="1">
    <citation type="submission" date="2016-10" db="EMBL/GenBank/DDBJ databases">
        <title>Complete genome sequences of three Cupriavidus strains isolated from various Malaysian environments.</title>
        <authorList>
            <person name="Abdullah A.A.-A."/>
            <person name="Shafie N.A.H."/>
            <person name="Lau N.S."/>
        </authorList>
    </citation>
    <scope>NUCLEOTIDE SEQUENCE [LARGE SCALE GENOMIC DNA]</scope>
    <source>
        <strain evidence="1 2">USMAA1020</strain>
    </source>
</reference>
<gene>
    <name evidence="1" type="ORF">BKK80_01795</name>
</gene>
<dbReference type="EMBL" id="CP017754">
    <property type="protein sequence ID" value="AOZ04709.1"/>
    <property type="molecule type" value="Genomic_DNA"/>
</dbReference>
<evidence type="ECO:0008006" key="3">
    <source>
        <dbReference type="Google" id="ProtNLM"/>
    </source>
</evidence>
<dbReference type="Pfam" id="PF07363">
    <property type="entry name" value="DUF1484"/>
    <property type="match status" value="1"/>
</dbReference>
<name>A0ABN4TC32_9BURK</name>
<proteinExistence type="predicted"/>
<dbReference type="RefSeq" id="WP_071068521.1">
    <property type="nucleotide sequence ID" value="NZ_CP017754.1"/>
</dbReference>